<reference evidence="2" key="1">
    <citation type="submission" date="2017-04" db="EMBL/GenBank/DDBJ databases">
        <title>Complete Genome Sequences of Twelve Strains of a Stable Defined Moderately Diverse Mouse Microbiota 2 (sDMDMm2).</title>
        <authorList>
            <person name="Uchimura Y."/>
            <person name="Wyss M."/>
            <person name="Brugiroux S."/>
            <person name="Limenitakis J.P."/>
            <person name="Stecher B."/>
            <person name="McCoy K.D."/>
            <person name="Macpherson A.J."/>
        </authorList>
    </citation>
    <scope>NUCLEOTIDE SEQUENCE</scope>
    <source>
        <strain evidence="2">YL58</strain>
    </source>
</reference>
<keyword evidence="1" id="KW-0472">Membrane</keyword>
<evidence type="ECO:0000313" key="2">
    <source>
        <dbReference type="EMBL" id="ANU77803.1"/>
    </source>
</evidence>
<keyword evidence="1" id="KW-1133">Transmembrane helix</keyword>
<dbReference type="STRING" id="1796616.A4V09_19945"/>
<keyword evidence="3" id="KW-1185">Reference proteome</keyword>
<evidence type="ECO:0000313" key="3">
    <source>
        <dbReference type="Proteomes" id="UP000092574"/>
    </source>
</evidence>
<dbReference type="AlphaFoldDB" id="A0A1C7IG17"/>
<name>A0A1C7IG17_9FIRM</name>
<protein>
    <submittedName>
        <fullName evidence="2">Uncharacterized protein</fullName>
    </submittedName>
</protein>
<dbReference type="Proteomes" id="UP000092574">
    <property type="component" value="Chromosome"/>
</dbReference>
<feature type="transmembrane region" description="Helical" evidence="1">
    <location>
        <begin position="64"/>
        <end position="82"/>
    </location>
</feature>
<evidence type="ECO:0000256" key="1">
    <source>
        <dbReference type="SAM" id="Phobius"/>
    </source>
</evidence>
<accession>A0A1C7IG17</accession>
<sequence length="95" mass="11436">MFHVKHFFIGNLLVILYMDKIEGRTVKKEVEGVGNVSRETFSKKFMFQFEDTNLCFIFIIRYRFFYEVLFVIVKMLSSYFSYGQLVDFLLSRPTM</sequence>
<gene>
    <name evidence="2" type="ORF">A4V09_19945</name>
</gene>
<dbReference type="KEGG" id="byl:A4V09_19945"/>
<dbReference type="EMBL" id="CP015405">
    <property type="protein sequence ID" value="ANU77803.1"/>
    <property type="molecule type" value="Genomic_DNA"/>
</dbReference>
<organism evidence="2 3">
    <name type="scientific">Blautia pseudococcoides</name>
    <dbReference type="NCBI Taxonomy" id="1796616"/>
    <lineage>
        <taxon>Bacteria</taxon>
        <taxon>Bacillati</taxon>
        <taxon>Bacillota</taxon>
        <taxon>Clostridia</taxon>
        <taxon>Lachnospirales</taxon>
        <taxon>Lachnospiraceae</taxon>
        <taxon>Blautia</taxon>
    </lineage>
</organism>
<proteinExistence type="predicted"/>
<keyword evidence="1" id="KW-0812">Transmembrane</keyword>